<dbReference type="EMBL" id="JAQQLF010000006">
    <property type="protein sequence ID" value="MDC7716767.1"/>
    <property type="molecule type" value="Genomic_DNA"/>
</dbReference>
<dbReference type="Proteomes" id="UP001219956">
    <property type="component" value="Unassembled WGS sequence"/>
</dbReference>
<comment type="subunit">
    <text evidence="8">Monomer.</text>
</comment>
<comment type="function">
    <text evidence="8">Transfers a GMP moiety from GTP to Mo-molybdopterin (Mo-MPT) cofactor (Moco or molybdenum cofactor) to form Mo-molybdopterin guanine dinucleotide (Mo-MGD) cofactor.</text>
</comment>
<evidence type="ECO:0000259" key="9">
    <source>
        <dbReference type="Pfam" id="PF12804"/>
    </source>
</evidence>
<comment type="cofactor">
    <cofactor evidence="8">
        <name>Mg(2+)</name>
        <dbReference type="ChEBI" id="CHEBI:18420"/>
    </cofactor>
</comment>
<comment type="subcellular location">
    <subcellularLocation>
        <location evidence="8">Cytoplasm</location>
    </subcellularLocation>
</comment>
<dbReference type="Gene3D" id="3.90.550.10">
    <property type="entry name" value="Spore Coat Polysaccharide Biosynthesis Protein SpsA, Chain A"/>
    <property type="match status" value="1"/>
</dbReference>
<dbReference type="HAMAP" id="MF_00316">
    <property type="entry name" value="MobA"/>
    <property type="match status" value="1"/>
</dbReference>
<name>A0ABT5IW06_9NEIS</name>
<dbReference type="PANTHER" id="PTHR19136:SF81">
    <property type="entry name" value="MOLYBDENUM COFACTOR GUANYLYLTRANSFERASE"/>
    <property type="match status" value="1"/>
</dbReference>
<evidence type="ECO:0000256" key="8">
    <source>
        <dbReference type="HAMAP-Rule" id="MF_00316"/>
    </source>
</evidence>
<feature type="binding site" evidence="8">
    <location>
        <position position="99"/>
    </location>
    <ligand>
        <name>GTP</name>
        <dbReference type="ChEBI" id="CHEBI:37565"/>
    </ligand>
</feature>
<evidence type="ECO:0000313" key="11">
    <source>
        <dbReference type="Proteomes" id="UP001219956"/>
    </source>
</evidence>
<feature type="domain" description="MobA-like NTP transferase" evidence="9">
    <location>
        <begin position="4"/>
        <end position="156"/>
    </location>
</feature>
<keyword evidence="3 8" id="KW-0479">Metal-binding</keyword>
<comment type="similarity">
    <text evidence="8">Belongs to the MobA family.</text>
</comment>
<accession>A0ABT5IW06</accession>
<keyword evidence="6 8" id="KW-0342">GTP-binding</keyword>
<dbReference type="GO" id="GO:0061603">
    <property type="term" value="F:molybdenum cofactor guanylyltransferase activity"/>
    <property type="evidence" value="ECO:0007669"/>
    <property type="project" value="UniProtKB-EC"/>
</dbReference>
<evidence type="ECO:0000256" key="5">
    <source>
        <dbReference type="ARBA" id="ARBA00022842"/>
    </source>
</evidence>
<dbReference type="InterPro" id="IPR013482">
    <property type="entry name" value="Molybde_CF_guanTrfase"/>
</dbReference>
<keyword evidence="10" id="KW-0548">Nucleotidyltransferase</keyword>
<protein>
    <recommendedName>
        <fullName evidence="8">Molybdenum cofactor guanylyltransferase</fullName>
        <shortName evidence="8">MoCo guanylyltransferase</shortName>
        <ecNumber evidence="8">2.7.7.77</ecNumber>
    </recommendedName>
    <alternativeName>
        <fullName evidence="8">GTP:molybdopterin guanylyltransferase</fullName>
    </alternativeName>
    <alternativeName>
        <fullName evidence="8">Mo-MPT guanylyltransferase</fullName>
    </alternativeName>
    <alternativeName>
        <fullName evidence="8">Molybdopterin guanylyltransferase</fullName>
    </alternativeName>
    <alternativeName>
        <fullName evidence="8">Molybdopterin-guanine dinucleotide synthase</fullName>
        <shortName evidence="8">MGD synthase</shortName>
    </alternativeName>
</protein>
<feature type="binding site" evidence="8">
    <location>
        <position position="66"/>
    </location>
    <ligand>
        <name>GTP</name>
        <dbReference type="ChEBI" id="CHEBI:37565"/>
    </ligand>
</feature>
<dbReference type="EC" id="2.7.7.77" evidence="8"/>
<evidence type="ECO:0000256" key="4">
    <source>
        <dbReference type="ARBA" id="ARBA00022741"/>
    </source>
</evidence>
<gene>
    <name evidence="8 10" type="primary">mobA</name>
    <name evidence="10" type="ORF">PQU95_06000</name>
</gene>
<dbReference type="PANTHER" id="PTHR19136">
    <property type="entry name" value="MOLYBDENUM COFACTOR GUANYLYLTRANSFERASE"/>
    <property type="match status" value="1"/>
</dbReference>
<dbReference type="SUPFAM" id="SSF53448">
    <property type="entry name" value="Nucleotide-diphospho-sugar transferases"/>
    <property type="match status" value="1"/>
</dbReference>
<proteinExistence type="inferred from homology"/>
<comment type="catalytic activity">
    <reaction evidence="8">
        <text>Mo-molybdopterin + GTP + H(+) = Mo-molybdopterin guanine dinucleotide + diphosphate</text>
        <dbReference type="Rhea" id="RHEA:34243"/>
        <dbReference type="ChEBI" id="CHEBI:15378"/>
        <dbReference type="ChEBI" id="CHEBI:33019"/>
        <dbReference type="ChEBI" id="CHEBI:37565"/>
        <dbReference type="ChEBI" id="CHEBI:71302"/>
        <dbReference type="ChEBI" id="CHEBI:71310"/>
        <dbReference type="EC" id="2.7.7.77"/>
    </reaction>
</comment>
<keyword evidence="2 8" id="KW-0808">Transferase</keyword>
<dbReference type="InterPro" id="IPR025877">
    <property type="entry name" value="MobA-like_NTP_Trfase"/>
</dbReference>
<comment type="caution">
    <text evidence="10">The sequence shown here is derived from an EMBL/GenBank/DDBJ whole genome shotgun (WGS) entry which is preliminary data.</text>
</comment>
<keyword evidence="7 8" id="KW-0501">Molybdenum cofactor biosynthesis</keyword>
<keyword evidence="11" id="KW-1185">Reference proteome</keyword>
<keyword evidence="1 8" id="KW-0963">Cytoplasm</keyword>
<evidence type="ECO:0000256" key="1">
    <source>
        <dbReference type="ARBA" id="ARBA00022490"/>
    </source>
</evidence>
<keyword evidence="4 8" id="KW-0547">Nucleotide-binding</keyword>
<feature type="binding site" evidence="8">
    <location>
        <position position="20"/>
    </location>
    <ligand>
        <name>GTP</name>
        <dbReference type="ChEBI" id="CHEBI:37565"/>
    </ligand>
</feature>
<organism evidence="10 11">
    <name type="scientific">Vogesella aquatica</name>
    <dbReference type="NCBI Taxonomy" id="2984206"/>
    <lineage>
        <taxon>Bacteria</taxon>
        <taxon>Pseudomonadati</taxon>
        <taxon>Pseudomonadota</taxon>
        <taxon>Betaproteobacteria</taxon>
        <taxon>Neisseriales</taxon>
        <taxon>Chromobacteriaceae</taxon>
        <taxon>Vogesella</taxon>
    </lineage>
</organism>
<keyword evidence="5 8" id="KW-0460">Magnesium</keyword>
<sequence>MIGALLLAGGEGRRMGGVDKGMQLLCGQPLYRHVLQVLQPQVAWLAISANRHLGEYAAGGYAVWPDAAPWQGMGPLAALATAAASLPAHVALLQTAPCDTPLLPPDLVSRLQAALGDADVAMPVTAQGPQPACLLLRVTALAGLPAYLAAGGRSIRGWLAGLRVVEVAFDEAGFANANDAAALARLEARIGAAG</sequence>
<dbReference type="Pfam" id="PF12804">
    <property type="entry name" value="NTP_transf_3"/>
    <property type="match status" value="1"/>
</dbReference>
<feature type="binding site" evidence="8">
    <location>
        <begin position="7"/>
        <end position="9"/>
    </location>
    <ligand>
        <name>GTP</name>
        <dbReference type="ChEBI" id="CHEBI:37565"/>
    </ligand>
</feature>
<reference evidence="10 11" key="1">
    <citation type="submission" date="2023-01" db="EMBL/GenBank/DDBJ databases">
        <title>Novel species of the genus Vogesella isolated from rivers.</title>
        <authorList>
            <person name="Lu H."/>
        </authorList>
    </citation>
    <scope>NUCLEOTIDE SEQUENCE [LARGE SCALE GENOMIC DNA]</scope>
    <source>
        <strain evidence="10 11">DC21W</strain>
    </source>
</reference>
<evidence type="ECO:0000256" key="2">
    <source>
        <dbReference type="ARBA" id="ARBA00022679"/>
    </source>
</evidence>
<evidence type="ECO:0000256" key="7">
    <source>
        <dbReference type="ARBA" id="ARBA00023150"/>
    </source>
</evidence>
<feature type="binding site" evidence="8">
    <location>
        <position position="99"/>
    </location>
    <ligand>
        <name>Mg(2+)</name>
        <dbReference type="ChEBI" id="CHEBI:18420"/>
    </ligand>
</feature>
<evidence type="ECO:0000256" key="6">
    <source>
        <dbReference type="ARBA" id="ARBA00023134"/>
    </source>
</evidence>
<evidence type="ECO:0000313" key="10">
    <source>
        <dbReference type="EMBL" id="MDC7716767.1"/>
    </source>
</evidence>
<dbReference type="InterPro" id="IPR029044">
    <property type="entry name" value="Nucleotide-diphossugar_trans"/>
</dbReference>
<comment type="caution">
    <text evidence="8">Lacks conserved residue(s) required for the propagation of feature annotation.</text>
</comment>
<dbReference type="NCBIfam" id="TIGR02665">
    <property type="entry name" value="molyb_mobA"/>
    <property type="match status" value="1"/>
</dbReference>
<comment type="domain">
    <text evidence="8">The N-terminal domain determines nucleotide recognition and specific binding, while the C-terminal domain determines the specific binding to the target protein.</text>
</comment>
<dbReference type="CDD" id="cd02503">
    <property type="entry name" value="MobA"/>
    <property type="match status" value="1"/>
</dbReference>
<evidence type="ECO:0000256" key="3">
    <source>
        <dbReference type="ARBA" id="ARBA00022723"/>
    </source>
</evidence>
<dbReference type="RefSeq" id="WP_272751158.1">
    <property type="nucleotide sequence ID" value="NZ_JAQQLF010000006.1"/>
</dbReference>